<keyword evidence="1" id="KW-0812">Transmembrane</keyword>
<keyword evidence="1" id="KW-0472">Membrane</keyword>
<feature type="domain" description="DUF1468" evidence="2">
    <location>
        <begin position="7"/>
        <end position="148"/>
    </location>
</feature>
<feature type="transmembrane region" description="Helical" evidence="1">
    <location>
        <begin position="38"/>
        <end position="56"/>
    </location>
</feature>
<gene>
    <name evidence="3" type="ORF">ACFPK2_10555</name>
</gene>
<evidence type="ECO:0000313" key="4">
    <source>
        <dbReference type="Proteomes" id="UP001595976"/>
    </source>
</evidence>
<evidence type="ECO:0000256" key="1">
    <source>
        <dbReference type="SAM" id="Phobius"/>
    </source>
</evidence>
<name>A0ABW0F1Y2_9HYPH</name>
<evidence type="ECO:0000259" key="2">
    <source>
        <dbReference type="Pfam" id="PF07331"/>
    </source>
</evidence>
<organism evidence="3 4">
    <name type="scientific">Bosea minatitlanensis</name>
    <dbReference type="NCBI Taxonomy" id="128782"/>
    <lineage>
        <taxon>Bacteria</taxon>
        <taxon>Pseudomonadati</taxon>
        <taxon>Pseudomonadota</taxon>
        <taxon>Alphaproteobacteria</taxon>
        <taxon>Hyphomicrobiales</taxon>
        <taxon>Boseaceae</taxon>
        <taxon>Bosea</taxon>
    </lineage>
</organism>
<keyword evidence="4" id="KW-1185">Reference proteome</keyword>
<dbReference type="InterPro" id="IPR009936">
    <property type="entry name" value="DUF1468"/>
</dbReference>
<feature type="transmembrane region" description="Helical" evidence="1">
    <location>
        <begin position="7"/>
        <end position="26"/>
    </location>
</feature>
<reference evidence="4" key="1">
    <citation type="journal article" date="2019" name="Int. J. Syst. Evol. Microbiol.">
        <title>The Global Catalogue of Microorganisms (GCM) 10K type strain sequencing project: providing services to taxonomists for standard genome sequencing and annotation.</title>
        <authorList>
            <consortium name="The Broad Institute Genomics Platform"/>
            <consortium name="The Broad Institute Genome Sequencing Center for Infectious Disease"/>
            <person name="Wu L."/>
            <person name="Ma J."/>
        </authorList>
    </citation>
    <scope>NUCLEOTIDE SEQUENCE [LARGE SCALE GENOMIC DNA]</scope>
    <source>
        <strain evidence="4">CGMCC 1.15643</strain>
    </source>
</reference>
<feature type="transmembrane region" description="Helical" evidence="1">
    <location>
        <begin position="80"/>
        <end position="96"/>
    </location>
</feature>
<sequence length="156" mass="17099">MRFNDTVVGLAFIALAATMIAMTFSFPSFPGQAYGPSLFPRILGGGIIFCALVLILRERRAAVAAPWLVLADWAREPRKVLSFVLTLAAMLFYVLASDRLGFIPSAFLVQIVLLLWFGVRPLTALVVAVGMTLLVHWFFGSMMLVPLPRGILDSVL</sequence>
<evidence type="ECO:0000313" key="3">
    <source>
        <dbReference type="EMBL" id="MFC5293427.1"/>
    </source>
</evidence>
<dbReference type="RefSeq" id="WP_260349371.1">
    <property type="nucleotide sequence ID" value="NZ_JAOAOS010000014.1"/>
</dbReference>
<dbReference type="Proteomes" id="UP001595976">
    <property type="component" value="Unassembled WGS sequence"/>
</dbReference>
<dbReference type="EMBL" id="JBHSLI010000003">
    <property type="protein sequence ID" value="MFC5293427.1"/>
    <property type="molecule type" value="Genomic_DNA"/>
</dbReference>
<feature type="transmembrane region" description="Helical" evidence="1">
    <location>
        <begin position="102"/>
        <end position="119"/>
    </location>
</feature>
<dbReference type="Pfam" id="PF07331">
    <property type="entry name" value="TctB"/>
    <property type="match status" value="1"/>
</dbReference>
<comment type="caution">
    <text evidence="3">The sequence shown here is derived from an EMBL/GenBank/DDBJ whole genome shotgun (WGS) entry which is preliminary data.</text>
</comment>
<protein>
    <submittedName>
        <fullName evidence="3">Tripartite tricarboxylate transporter TctB family protein</fullName>
    </submittedName>
</protein>
<proteinExistence type="predicted"/>
<accession>A0ABW0F1Y2</accession>
<keyword evidence="1" id="KW-1133">Transmembrane helix</keyword>
<feature type="transmembrane region" description="Helical" evidence="1">
    <location>
        <begin position="126"/>
        <end position="147"/>
    </location>
</feature>